<dbReference type="Proteomes" id="UP000001745">
    <property type="component" value="Unassembled WGS sequence"/>
</dbReference>
<organism evidence="2 3">
    <name type="scientific">Talaromyces stipitatus (strain ATCC 10500 / CBS 375.48 / QM 6759 / NRRL 1006)</name>
    <name type="common">Penicillium stipitatum</name>
    <dbReference type="NCBI Taxonomy" id="441959"/>
    <lineage>
        <taxon>Eukaryota</taxon>
        <taxon>Fungi</taxon>
        <taxon>Dikarya</taxon>
        <taxon>Ascomycota</taxon>
        <taxon>Pezizomycotina</taxon>
        <taxon>Eurotiomycetes</taxon>
        <taxon>Eurotiomycetidae</taxon>
        <taxon>Eurotiales</taxon>
        <taxon>Trichocomaceae</taxon>
        <taxon>Talaromyces</taxon>
        <taxon>Talaromyces sect. Talaromyces</taxon>
    </lineage>
</organism>
<dbReference type="PhylomeDB" id="B8M7P8"/>
<dbReference type="PROSITE" id="PS51186">
    <property type="entry name" value="GNAT"/>
    <property type="match status" value="1"/>
</dbReference>
<dbReference type="InterPro" id="IPR052523">
    <property type="entry name" value="Trichothecene_AcTrans"/>
</dbReference>
<keyword evidence="3" id="KW-1185">Reference proteome</keyword>
<evidence type="ECO:0000259" key="1">
    <source>
        <dbReference type="PROSITE" id="PS51186"/>
    </source>
</evidence>
<reference evidence="3" key="1">
    <citation type="journal article" date="2015" name="Genome Announc.">
        <title>Genome sequence of the AIDS-associated pathogen Penicillium marneffei (ATCC18224) and its near taxonomic relative Talaromyces stipitatus (ATCC10500).</title>
        <authorList>
            <person name="Nierman W.C."/>
            <person name="Fedorova-Abrams N.D."/>
            <person name="Andrianopoulos A."/>
        </authorList>
    </citation>
    <scope>NUCLEOTIDE SEQUENCE [LARGE SCALE GENOMIC DNA]</scope>
    <source>
        <strain evidence="3">ATCC 10500 / CBS 375.48 / QM 6759 / NRRL 1006</strain>
    </source>
</reference>
<dbReference type="RefSeq" id="XP_002480035.1">
    <property type="nucleotide sequence ID" value="XM_002479990.1"/>
</dbReference>
<dbReference type="GO" id="GO:0016747">
    <property type="term" value="F:acyltransferase activity, transferring groups other than amino-acyl groups"/>
    <property type="evidence" value="ECO:0007669"/>
    <property type="project" value="InterPro"/>
</dbReference>
<dbReference type="OMA" id="IRVEPIT"/>
<dbReference type="AlphaFoldDB" id="B8M7P8"/>
<dbReference type="PANTHER" id="PTHR42791:SF14">
    <property type="entry name" value="N-ACETYLTRANSFERASE DOMAIN-CONTAINING PROTEIN"/>
    <property type="match status" value="1"/>
</dbReference>
<dbReference type="VEuPathDB" id="FungiDB:TSTA_028830"/>
<dbReference type="InParanoid" id="B8M7P8"/>
<dbReference type="InterPro" id="IPR016181">
    <property type="entry name" value="Acyl_CoA_acyltransferase"/>
</dbReference>
<protein>
    <recommendedName>
        <fullName evidence="1">N-acetyltransferase domain-containing protein</fullName>
    </recommendedName>
</protein>
<gene>
    <name evidence="2" type="ORF">TSTA_028830</name>
</gene>
<dbReference type="InterPro" id="IPR000182">
    <property type="entry name" value="GNAT_dom"/>
</dbReference>
<accession>B8M7P8</accession>
<dbReference type="SUPFAM" id="SSF55729">
    <property type="entry name" value="Acyl-CoA N-acyltransferases (Nat)"/>
    <property type="match status" value="1"/>
</dbReference>
<dbReference type="STRING" id="441959.B8M7P8"/>
<evidence type="ECO:0000313" key="2">
    <source>
        <dbReference type="EMBL" id="EED19601.1"/>
    </source>
</evidence>
<dbReference type="GeneID" id="8099002"/>
<evidence type="ECO:0000313" key="3">
    <source>
        <dbReference type="Proteomes" id="UP000001745"/>
    </source>
</evidence>
<name>B8M7P8_TALSN</name>
<dbReference type="eggNOG" id="ENOG502SIEM">
    <property type="taxonomic scope" value="Eukaryota"/>
</dbReference>
<dbReference type="HOGENOM" id="CLU_099938_0_0_1"/>
<dbReference type="CDD" id="cd04301">
    <property type="entry name" value="NAT_SF"/>
    <property type="match status" value="1"/>
</dbReference>
<dbReference type="PANTHER" id="PTHR42791">
    <property type="entry name" value="GNAT FAMILY ACETYLTRANSFERASE"/>
    <property type="match status" value="1"/>
</dbReference>
<sequence>MSSKIAQPNVITVKVEPVTAAEDFTRFFDVTALAFGQQVNDGIWTAMNSGWDTPKGREIGIHHLINRWSSTTKDRNGNPNTIFLKATVSRQDEPGKEDIAGAAIWVQASMVEGYGDMPTTDMDQSVLDELLPGNLEEQNYVRQLKFGLHRRRVEVVKEIASSSSPAVIVLDLCVVDPAYQRLGIATKLVEWGVSEAKRRGGLECILEASNMGRHVYKKLGFQQEGSEFEYQVDEQFQHRDRPSNIFMRTGYLGIRDYA</sequence>
<dbReference type="OrthoDB" id="2832510at2759"/>
<proteinExistence type="predicted"/>
<dbReference type="EMBL" id="EQ962654">
    <property type="protein sequence ID" value="EED19601.1"/>
    <property type="molecule type" value="Genomic_DNA"/>
</dbReference>
<dbReference type="Pfam" id="PF13673">
    <property type="entry name" value="Acetyltransf_10"/>
    <property type="match status" value="1"/>
</dbReference>
<dbReference type="Gene3D" id="3.40.630.30">
    <property type="match status" value="1"/>
</dbReference>
<feature type="domain" description="N-acetyltransferase" evidence="1">
    <location>
        <begin position="87"/>
        <end position="242"/>
    </location>
</feature>